<keyword evidence="3" id="KW-1185">Reference proteome</keyword>
<sequence length="123" mass="13410">MSMSQSRRESIEHDDEHDHDEHDDEHDDEHGPDQDQDAGKTQARRRQDAGKIQARPRQDPGKTQARPRPRPRLRGRRCGGLLYAAATCCGTTKAGQVACVDAACVRWAGAVQQGAEAVARGGG</sequence>
<dbReference type="EMBL" id="JYNV01000262">
    <property type="protein sequence ID" value="KZM20896.1"/>
    <property type="molecule type" value="Genomic_DNA"/>
</dbReference>
<evidence type="ECO:0000313" key="2">
    <source>
        <dbReference type="EMBL" id="KZM20896.1"/>
    </source>
</evidence>
<evidence type="ECO:0000256" key="1">
    <source>
        <dbReference type="SAM" id="MobiDB-lite"/>
    </source>
</evidence>
<name>A0A162ZZF9_DIDRA</name>
<gene>
    <name evidence="2" type="ORF">ST47_g7938</name>
</gene>
<accession>A0A162ZZF9</accession>
<feature type="compositionally biased region" description="Basic and acidic residues" evidence="1">
    <location>
        <begin position="1"/>
        <end position="20"/>
    </location>
</feature>
<feature type="compositionally biased region" description="Basic residues" evidence="1">
    <location>
        <begin position="65"/>
        <end position="76"/>
    </location>
</feature>
<feature type="region of interest" description="Disordered" evidence="1">
    <location>
        <begin position="1"/>
        <end position="76"/>
    </location>
</feature>
<proteinExistence type="predicted"/>
<dbReference type="AlphaFoldDB" id="A0A162ZZF9"/>
<organism evidence="2 3">
    <name type="scientific">Didymella rabiei</name>
    <name type="common">Chickpea ascochyta blight fungus</name>
    <name type="synonym">Mycosphaerella rabiei</name>
    <dbReference type="NCBI Taxonomy" id="5454"/>
    <lineage>
        <taxon>Eukaryota</taxon>
        <taxon>Fungi</taxon>
        <taxon>Dikarya</taxon>
        <taxon>Ascomycota</taxon>
        <taxon>Pezizomycotina</taxon>
        <taxon>Dothideomycetes</taxon>
        <taxon>Pleosporomycetidae</taxon>
        <taxon>Pleosporales</taxon>
        <taxon>Pleosporineae</taxon>
        <taxon>Didymellaceae</taxon>
        <taxon>Ascochyta</taxon>
    </lineage>
</organism>
<protein>
    <submittedName>
        <fullName evidence="2">Uncharacterized protein</fullName>
    </submittedName>
</protein>
<comment type="caution">
    <text evidence="2">The sequence shown here is derived from an EMBL/GenBank/DDBJ whole genome shotgun (WGS) entry which is preliminary data.</text>
</comment>
<evidence type="ECO:0000313" key="3">
    <source>
        <dbReference type="Proteomes" id="UP000076837"/>
    </source>
</evidence>
<reference evidence="2 3" key="1">
    <citation type="journal article" date="2016" name="Sci. Rep.">
        <title>Draft genome sequencing and secretome analysis of fungal phytopathogen Ascochyta rabiei provides insight into the necrotrophic effector repertoire.</title>
        <authorList>
            <person name="Verma S."/>
            <person name="Gazara R.K."/>
            <person name="Nizam S."/>
            <person name="Parween S."/>
            <person name="Chattopadhyay D."/>
            <person name="Verma P.K."/>
        </authorList>
    </citation>
    <scope>NUCLEOTIDE SEQUENCE [LARGE SCALE GENOMIC DNA]</scope>
    <source>
        <strain evidence="2 3">ArDII</strain>
    </source>
</reference>
<dbReference type="Proteomes" id="UP000076837">
    <property type="component" value="Unassembled WGS sequence"/>
</dbReference>